<dbReference type="PROSITE" id="PS51273">
    <property type="entry name" value="GATASE_TYPE_1"/>
    <property type="match status" value="1"/>
</dbReference>
<dbReference type="InterPro" id="IPR029062">
    <property type="entry name" value="Class_I_gatase-like"/>
</dbReference>
<evidence type="ECO:0000313" key="2">
    <source>
        <dbReference type="EMBL" id="PHP67566.1"/>
    </source>
</evidence>
<dbReference type="InterPro" id="IPR017926">
    <property type="entry name" value="GATASE"/>
</dbReference>
<dbReference type="RefSeq" id="WP_099305568.1">
    <property type="nucleotide sequence ID" value="NZ_PDVP01000003.1"/>
</dbReference>
<evidence type="ECO:0000259" key="1">
    <source>
        <dbReference type="Pfam" id="PF00117"/>
    </source>
</evidence>
<dbReference type="GO" id="GO:0005829">
    <property type="term" value="C:cytosol"/>
    <property type="evidence" value="ECO:0007669"/>
    <property type="project" value="TreeGrafter"/>
</dbReference>
<name>A0A2G1QPV4_9HYPH</name>
<keyword evidence="2" id="KW-0808">Transferase</keyword>
<dbReference type="GO" id="GO:0003922">
    <property type="term" value="F:GMP synthase (glutamine-hydrolyzing) activity"/>
    <property type="evidence" value="ECO:0007669"/>
    <property type="project" value="UniProtKB-EC"/>
</dbReference>
<keyword evidence="3" id="KW-1185">Reference proteome</keyword>
<keyword evidence="2" id="KW-0315">Glutamine amidotransferase</keyword>
<dbReference type="Gene3D" id="3.40.50.880">
    <property type="match status" value="1"/>
</dbReference>
<dbReference type="NCBIfam" id="NF005743">
    <property type="entry name" value="PRK07567.1"/>
    <property type="match status" value="1"/>
</dbReference>
<sequence>MKRFLIIQLRPEAEASDNEFEAFVEKGGLAADRVHRVRLEREDLPSGLDLSGYAGVIVGGGPGCVSDPRAGKPEMECRIEDEVMSLMPEITARDIPFLGCCYGIGILAHHLGGTVSKERFGEPVGVTRARLTEEGRSDPLLAGVPGEFDAYVGHKEAVQALPPDCAHLLSGPDCPFQMIRHGRNVYATQFHPEADGDVFALRIRIYRDKGYFDPADAEALTVNARKGDGRASARILRNFVERYG</sequence>
<dbReference type="GO" id="GO:0016740">
    <property type="term" value="F:transferase activity"/>
    <property type="evidence" value="ECO:0007669"/>
    <property type="project" value="UniProtKB-KW"/>
</dbReference>
<gene>
    <name evidence="2" type="ORF">CSC94_07630</name>
</gene>
<protein>
    <submittedName>
        <fullName evidence="2">Glutamine amidotransferase</fullName>
        <ecNumber evidence="2">6.3.5.2</ecNumber>
    </submittedName>
</protein>
<evidence type="ECO:0000313" key="3">
    <source>
        <dbReference type="Proteomes" id="UP000221168"/>
    </source>
</evidence>
<keyword evidence="2" id="KW-0436">Ligase</keyword>
<dbReference type="PANTHER" id="PTHR42695:SF5">
    <property type="entry name" value="GLUTAMINE AMIDOTRANSFERASE YLR126C-RELATED"/>
    <property type="match status" value="1"/>
</dbReference>
<dbReference type="InterPro" id="IPR044992">
    <property type="entry name" value="ChyE-like"/>
</dbReference>
<reference evidence="2 3" key="1">
    <citation type="submission" date="2017-10" db="EMBL/GenBank/DDBJ databases">
        <title>Sedimentibacterium mangrovi gen. nov., sp. nov., a novel member of family Phyllobacteriacea isolated from mangrove sediment.</title>
        <authorList>
            <person name="Liao H."/>
            <person name="Tian Y."/>
        </authorList>
    </citation>
    <scope>NUCLEOTIDE SEQUENCE [LARGE SCALE GENOMIC DNA]</scope>
    <source>
        <strain evidence="2 3">X9-2-2</strain>
    </source>
</reference>
<accession>A0A2G1QPV4</accession>
<dbReference type="EC" id="6.3.5.2" evidence="2"/>
<dbReference type="CDD" id="cd01741">
    <property type="entry name" value="GATase1_1"/>
    <property type="match status" value="1"/>
</dbReference>
<feature type="domain" description="Glutamine amidotransferase" evidence="1">
    <location>
        <begin position="49"/>
        <end position="196"/>
    </location>
</feature>
<proteinExistence type="predicted"/>
<dbReference type="Proteomes" id="UP000221168">
    <property type="component" value="Unassembled WGS sequence"/>
</dbReference>
<dbReference type="AlphaFoldDB" id="A0A2G1QPV4"/>
<comment type="caution">
    <text evidence="2">The sequence shown here is derived from an EMBL/GenBank/DDBJ whole genome shotgun (WGS) entry which is preliminary data.</text>
</comment>
<dbReference type="SUPFAM" id="SSF52317">
    <property type="entry name" value="Class I glutamine amidotransferase-like"/>
    <property type="match status" value="1"/>
</dbReference>
<dbReference type="OrthoDB" id="9794816at2"/>
<organism evidence="2 3">
    <name type="scientific">Zhengella mangrovi</name>
    <dbReference type="NCBI Taxonomy" id="1982044"/>
    <lineage>
        <taxon>Bacteria</taxon>
        <taxon>Pseudomonadati</taxon>
        <taxon>Pseudomonadota</taxon>
        <taxon>Alphaproteobacteria</taxon>
        <taxon>Hyphomicrobiales</taxon>
        <taxon>Notoacmeibacteraceae</taxon>
        <taxon>Zhengella</taxon>
    </lineage>
</organism>
<dbReference type="EMBL" id="PDVP01000003">
    <property type="protein sequence ID" value="PHP67566.1"/>
    <property type="molecule type" value="Genomic_DNA"/>
</dbReference>
<dbReference type="PANTHER" id="PTHR42695">
    <property type="entry name" value="GLUTAMINE AMIDOTRANSFERASE YLR126C-RELATED"/>
    <property type="match status" value="1"/>
</dbReference>
<dbReference type="Pfam" id="PF00117">
    <property type="entry name" value="GATase"/>
    <property type="match status" value="1"/>
</dbReference>